<dbReference type="GO" id="GO:0015204">
    <property type="term" value="F:urea transmembrane transporter activity"/>
    <property type="evidence" value="ECO:0007669"/>
    <property type="project" value="InterPro"/>
</dbReference>
<evidence type="ECO:0000256" key="2">
    <source>
        <dbReference type="ARBA" id="ARBA00005914"/>
    </source>
</evidence>
<evidence type="ECO:0000256" key="3">
    <source>
        <dbReference type="ARBA" id="ARBA00022475"/>
    </source>
</evidence>
<sequence length="271" mass="27939">MFQGHALTGVLFTAGIAVGGAAAVWMAAAGVVGSLTGAVVARALRFDPTAWADGINGFNPALVGMATFFFFKPSAPAAGLFVGFAVAATLLAAAVRRYVPVPAYTMPFVVCTWVLHAAGVRLGLDPVAWPAPVTHGLEISEAVVEGLSEVMLIGGNPYTGLIFLAAIAVSNWRHAALAVLGAVVGAVLAVYHGDADDNVNLGLYGYNAVLVTIAVYLWRPSLLAPLLGAVVSVVITEFFPETGLPALTAPFVLAAWAVRAVGRAEQSFLPR</sequence>
<dbReference type="InterPro" id="IPR029020">
    <property type="entry name" value="Ammonium/urea_transptr"/>
</dbReference>
<keyword evidence="6 7" id="KW-0472">Membrane</keyword>
<keyword evidence="5 7" id="KW-1133">Transmembrane helix</keyword>
<dbReference type="PANTHER" id="PTHR10464">
    <property type="entry name" value="UREA TRANSPORTER"/>
    <property type="match status" value="1"/>
</dbReference>
<dbReference type="EMBL" id="NIDE01000008">
    <property type="protein sequence ID" value="OWK40351.1"/>
    <property type="molecule type" value="Genomic_DNA"/>
</dbReference>
<organism evidence="8 9">
    <name type="scientific">Fimbriiglobus ruber</name>
    <dbReference type="NCBI Taxonomy" id="1908690"/>
    <lineage>
        <taxon>Bacteria</taxon>
        <taxon>Pseudomonadati</taxon>
        <taxon>Planctomycetota</taxon>
        <taxon>Planctomycetia</taxon>
        <taxon>Gemmatales</taxon>
        <taxon>Gemmataceae</taxon>
        <taxon>Fimbriiglobus</taxon>
    </lineage>
</organism>
<dbReference type="Pfam" id="PF03253">
    <property type="entry name" value="UT"/>
    <property type="match status" value="1"/>
</dbReference>
<feature type="transmembrane region" description="Helical" evidence="7">
    <location>
        <begin position="77"/>
        <end position="95"/>
    </location>
</feature>
<comment type="caution">
    <text evidence="8">The sequence shown here is derived from an EMBL/GenBank/DDBJ whole genome shotgun (WGS) entry which is preliminary data.</text>
</comment>
<comment type="similarity">
    <text evidence="2">Belongs to the urea transporter family.</text>
</comment>
<evidence type="ECO:0000256" key="5">
    <source>
        <dbReference type="ARBA" id="ARBA00022989"/>
    </source>
</evidence>
<dbReference type="OrthoDB" id="279428at2"/>
<dbReference type="Gene3D" id="1.10.3430.10">
    <property type="entry name" value="Ammonium transporter AmtB like domains"/>
    <property type="match status" value="1"/>
</dbReference>
<comment type="subcellular location">
    <subcellularLocation>
        <location evidence="1">Cell membrane</location>
        <topology evidence="1">Multi-pass membrane protein</topology>
    </subcellularLocation>
</comment>
<evidence type="ECO:0000256" key="6">
    <source>
        <dbReference type="ARBA" id="ARBA00023136"/>
    </source>
</evidence>
<evidence type="ECO:0000313" key="9">
    <source>
        <dbReference type="Proteomes" id="UP000214646"/>
    </source>
</evidence>
<dbReference type="GO" id="GO:0005886">
    <property type="term" value="C:plasma membrane"/>
    <property type="evidence" value="ECO:0007669"/>
    <property type="project" value="UniProtKB-SubCell"/>
</dbReference>
<name>A0A225DFK4_9BACT</name>
<reference evidence="9" key="1">
    <citation type="submission" date="2017-06" db="EMBL/GenBank/DDBJ databases">
        <title>Genome analysis of Fimbriiglobus ruber SP5, the first member of the order Planctomycetales with confirmed chitinolytic capability.</title>
        <authorList>
            <person name="Ravin N.V."/>
            <person name="Rakitin A.L."/>
            <person name="Ivanova A.A."/>
            <person name="Beletsky A.V."/>
            <person name="Kulichevskaya I.S."/>
            <person name="Mardanov A.V."/>
            <person name="Dedysh S.N."/>
        </authorList>
    </citation>
    <scope>NUCLEOTIDE SEQUENCE [LARGE SCALE GENOMIC DNA]</scope>
    <source>
        <strain evidence="9">SP5</strain>
    </source>
</reference>
<evidence type="ECO:0000313" key="8">
    <source>
        <dbReference type="EMBL" id="OWK40351.1"/>
    </source>
</evidence>
<evidence type="ECO:0000256" key="1">
    <source>
        <dbReference type="ARBA" id="ARBA00004651"/>
    </source>
</evidence>
<evidence type="ECO:0000256" key="7">
    <source>
        <dbReference type="SAM" id="Phobius"/>
    </source>
</evidence>
<keyword evidence="4 7" id="KW-0812">Transmembrane</keyword>
<dbReference type="Proteomes" id="UP000214646">
    <property type="component" value="Unassembled WGS sequence"/>
</dbReference>
<feature type="transmembrane region" description="Helical" evidence="7">
    <location>
        <begin position="176"/>
        <end position="193"/>
    </location>
</feature>
<proteinExistence type="inferred from homology"/>
<feature type="transmembrane region" description="Helical" evidence="7">
    <location>
        <begin position="51"/>
        <end position="71"/>
    </location>
</feature>
<evidence type="ECO:0000256" key="4">
    <source>
        <dbReference type="ARBA" id="ARBA00022692"/>
    </source>
</evidence>
<dbReference type="AlphaFoldDB" id="A0A225DFK4"/>
<gene>
    <name evidence="8" type="ORF">FRUB_05270</name>
</gene>
<protein>
    <submittedName>
        <fullName evidence="8">Eukaryotic-type low-affinity urea transporter</fullName>
    </submittedName>
</protein>
<dbReference type="PANTHER" id="PTHR10464:SF4">
    <property type="entry name" value="UREA TRANSPORTER"/>
    <property type="match status" value="1"/>
</dbReference>
<keyword evidence="3" id="KW-1003">Cell membrane</keyword>
<accession>A0A225DFK4</accession>
<dbReference type="InterPro" id="IPR004937">
    <property type="entry name" value="Urea_transporter"/>
</dbReference>
<feature type="transmembrane region" description="Helical" evidence="7">
    <location>
        <begin position="6"/>
        <end position="39"/>
    </location>
</feature>
<keyword evidence="9" id="KW-1185">Reference proteome</keyword>
<feature type="transmembrane region" description="Helical" evidence="7">
    <location>
        <begin position="150"/>
        <end position="169"/>
    </location>
</feature>